<evidence type="ECO:0000313" key="1">
    <source>
        <dbReference type="EMBL" id="MCE7026785.1"/>
    </source>
</evidence>
<protein>
    <submittedName>
        <fullName evidence="1">DUF29 domain-containing protein</fullName>
    </submittedName>
</protein>
<evidence type="ECO:0000313" key="2">
    <source>
        <dbReference type="Proteomes" id="UP001139035"/>
    </source>
</evidence>
<dbReference type="Gene3D" id="1.20.1220.20">
    <property type="entry name" value="Uncharcterised protein PF01724"/>
    <property type="match status" value="1"/>
</dbReference>
<reference evidence="1" key="1">
    <citation type="submission" date="2022-01" db="EMBL/GenBank/DDBJ databases">
        <title>Jiella avicenniae sp. nov., a novel endophytic bacterium isolated from bark of Avicennia marina.</title>
        <authorList>
            <person name="Tuo L."/>
        </authorList>
    </citation>
    <scope>NUCLEOTIDE SEQUENCE</scope>
    <source>
        <strain evidence="1">CBK1P-4</strain>
    </source>
</reference>
<dbReference type="Proteomes" id="UP001139035">
    <property type="component" value="Unassembled WGS sequence"/>
</dbReference>
<dbReference type="AlphaFoldDB" id="A0A9X1T3Z2"/>
<dbReference type="PANTHER" id="PTHR34235">
    <property type="entry name" value="SLR1203 PROTEIN-RELATED"/>
    <property type="match status" value="1"/>
</dbReference>
<organism evidence="1 2">
    <name type="scientific">Jiella avicenniae</name>
    <dbReference type="NCBI Taxonomy" id="2907202"/>
    <lineage>
        <taxon>Bacteria</taxon>
        <taxon>Pseudomonadati</taxon>
        <taxon>Pseudomonadota</taxon>
        <taxon>Alphaproteobacteria</taxon>
        <taxon>Hyphomicrobiales</taxon>
        <taxon>Aurantimonadaceae</taxon>
        <taxon>Jiella</taxon>
    </lineage>
</organism>
<gene>
    <name evidence="1" type="ORF">LZD57_02165</name>
</gene>
<dbReference type="EMBL" id="JAJUWU010000002">
    <property type="protein sequence ID" value="MCE7026785.1"/>
    <property type="molecule type" value="Genomic_DNA"/>
</dbReference>
<sequence>MSLAKDKPYYSEPSDYEDDVYLWAFEQAELLRSGRFSELDLPNVIEELEDVGREVRDLIEDGYRNLLAALLEWEVDPASRTRENAKVILDARFKIEEGEKESRSLRDGADRTVESVFPDAVRLTMIVTGLPRERLPVECPYDLAFLRDVNAMPKSDAHDD</sequence>
<name>A0A9X1T3Z2_9HYPH</name>
<proteinExistence type="predicted"/>
<dbReference type="Pfam" id="PF01724">
    <property type="entry name" value="DUF29"/>
    <property type="match status" value="1"/>
</dbReference>
<dbReference type="RefSeq" id="WP_233717485.1">
    <property type="nucleotide sequence ID" value="NZ_JAJUWU010000002.1"/>
</dbReference>
<accession>A0A9X1T3Z2</accession>
<keyword evidence="2" id="KW-1185">Reference proteome</keyword>
<dbReference type="InterPro" id="IPR002636">
    <property type="entry name" value="DUF29"/>
</dbReference>
<dbReference type="PANTHER" id="PTHR34235:SF1">
    <property type="entry name" value="SLR0416 PROTEIN"/>
    <property type="match status" value="1"/>
</dbReference>
<comment type="caution">
    <text evidence="1">The sequence shown here is derived from an EMBL/GenBank/DDBJ whole genome shotgun (WGS) entry which is preliminary data.</text>
</comment>